<evidence type="ECO:0000256" key="2">
    <source>
        <dbReference type="ARBA" id="ARBA00022763"/>
    </source>
</evidence>
<comment type="caution">
    <text evidence="12">The sequence shown here is derived from an EMBL/GenBank/DDBJ whole genome shotgun (WGS) entry which is preliminary data.</text>
</comment>
<evidence type="ECO:0000256" key="8">
    <source>
        <dbReference type="ARBA" id="ARBA00023235"/>
    </source>
</evidence>
<feature type="domain" description="DNA helicase Pif1-like 2B" evidence="11">
    <location>
        <begin position="302"/>
        <end position="340"/>
    </location>
</feature>
<dbReference type="PANTHER" id="PTHR47642">
    <property type="entry name" value="ATP-DEPENDENT DNA HELICASE"/>
    <property type="match status" value="1"/>
</dbReference>
<evidence type="ECO:0000256" key="7">
    <source>
        <dbReference type="ARBA" id="ARBA00023204"/>
    </source>
</evidence>
<dbReference type="InterPro" id="IPR010285">
    <property type="entry name" value="DNA_helicase_pif1-like_DEAD"/>
</dbReference>
<comment type="catalytic activity">
    <reaction evidence="9">
        <text>ATP + H2O = ADP + phosphate + H(+)</text>
        <dbReference type="Rhea" id="RHEA:13065"/>
        <dbReference type="ChEBI" id="CHEBI:15377"/>
        <dbReference type="ChEBI" id="CHEBI:15378"/>
        <dbReference type="ChEBI" id="CHEBI:30616"/>
        <dbReference type="ChEBI" id="CHEBI:43474"/>
        <dbReference type="ChEBI" id="CHEBI:456216"/>
        <dbReference type="EC" id="5.6.2.3"/>
    </reaction>
</comment>
<dbReference type="GO" id="GO:0006310">
    <property type="term" value="P:DNA recombination"/>
    <property type="evidence" value="ECO:0007669"/>
    <property type="project" value="UniProtKB-KW"/>
</dbReference>
<evidence type="ECO:0000313" key="13">
    <source>
        <dbReference type="Proteomes" id="UP001497480"/>
    </source>
</evidence>
<dbReference type="GO" id="GO:0043139">
    <property type="term" value="F:5'-3' DNA helicase activity"/>
    <property type="evidence" value="ECO:0007669"/>
    <property type="project" value="UniProtKB-EC"/>
</dbReference>
<dbReference type="PANTHER" id="PTHR47642:SF5">
    <property type="entry name" value="ATP-DEPENDENT DNA HELICASE"/>
    <property type="match status" value="1"/>
</dbReference>
<keyword evidence="9" id="KW-0233">DNA recombination</keyword>
<keyword evidence="2 9" id="KW-0227">DNA damage</keyword>
<dbReference type="AlphaFoldDB" id="A0AAV1WLN1"/>
<protein>
    <recommendedName>
        <fullName evidence="9">ATP-dependent DNA helicase</fullName>
        <ecNumber evidence="9">5.6.2.3</ecNumber>
    </recommendedName>
</protein>
<organism evidence="12 13">
    <name type="scientific">Lupinus luteus</name>
    <name type="common">European yellow lupine</name>
    <dbReference type="NCBI Taxonomy" id="3873"/>
    <lineage>
        <taxon>Eukaryota</taxon>
        <taxon>Viridiplantae</taxon>
        <taxon>Streptophyta</taxon>
        <taxon>Embryophyta</taxon>
        <taxon>Tracheophyta</taxon>
        <taxon>Spermatophyta</taxon>
        <taxon>Magnoliopsida</taxon>
        <taxon>eudicotyledons</taxon>
        <taxon>Gunneridae</taxon>
        <taxon>Pentapetalae</taxon>
        <taxon>rosids</taxon>
        <taxon>fabids</taxon>
        <taxon>Fabales</taxon>
        <taxon>Fabaceae</taxon>
        <taxon>Papilionoideae</taxon>
        <taxon>50 kb inversion clade</taxon>
        <taxon>genistoids sensu lato</taxon>
        <taxon>core genistoids</taxon>
        <taxon>Genisteae</taxon>
        <taxon>Lupinus</taxon>
    </lineage>
</organism>
<dbReference type="Pfam" id="PF21530">
    <property type="entry name" value="Pif1_2B_dom"/>
    <property type="match status" value="1"/>
</dbReference>
<proteinExistence type="inferred from homology"/>
<evidence type="ECO:0000259" key="11">
    <source>
        <dbReference type="Pfam" id="PF21530"/>
    </source>
</evidence>
<keyword evidence="6" id="KW-0238">DNA-binding</keyword>
<comment type="similarity">
    <text evidence="9">Belongs to the helicase family.</text>
</comment>
<dbReference type="SUPFAM" id="SSF52540">
    <property type="entry name" value="P-loop containing nucleoside triphosphate hydrolases"/>
    <property type="match status" value="2"/>
</dbReference>
<dbReference type="Proteomes" id="UP001497480">
    <property type="component" value="Unassembled WGS sequence"/>
</dbReference>
<name>A0AAV1WLN1_LUPLU</name>
<dbReference type="InterPro" id="IPR051055">
    <property type="entry name" value="PIF1_helicase"/>
</dbReference>
<reference evidence="12 13" key="1">
    <citation type="submission" date="2024-03" db="EMBL/GenBank/DDBJ databases">
        <authorList>
            <person name="Martinez-Hernandez J."/>
        </authorList>
    </citation>
    <scope>NUCLEOTIDE SEQUENCE [LARGE SCALE GENOMIC DNA]</scope>
</reference>
<sequence length="521" mass="58566">MKLFNIGIVFTAYRNFSTKGFRKPSFLSYSKYKSKYKTSSTMQTVRRPKIQWTEEQKSVLSSVSQGKSVFITGAAGTGKTKLVTEIVKLLNKLHTPSKVFVTASTGLAAISIKGQTLHSFAGIHYHTNDPKLLYDSIKCCKRAYWRWRKVKALVMDEISMVDARFFDNLERVARELRGVGETWGGIQLVVAGDFFQLPPIPDNDSLDVKYAFEADCWKESFDFMIELTKILRQSDPRLIELLQGIRMGKSDPEDLSILKSYCSKTKSDPSAVQLFPRKQNVKKVNEERLKKLGKAWMKQLNQGIAPDEVSICVGARVMLVKNLRTCKGLVNGATGTVVELVKSVDADGVCPDNLLPIVKFDSGKVLWIKPQEWHVMVGNKIVATRKQIPLILAWALSIHKCQGMTLDKAYINLSRAFGCRMVYTSLSRVRSMDGLHLSGFTASMIRADPKVSDFYRNITLQHNNKDQGNSSTKSTENSSSNITCASGKAGTAMFLDLRIHKSTKTNPKLEWENLFNWTKLS</sequence>
<dbReference type="Pfam" id="PF05970">
    <property type="entry name" value="PIF1"/>
    <property type="match status" value="1"/>
</dbReference>
<dbReference type="CDD" id="cd18809">
    <property type="entry name" value="SF1_C_RecD"/>
    <property type="match status" value="1"/>
</dbReference>
<keyword evidence="13" id="KW-1185">Reference proteome</keyword>
<dbReference type="InterPro" id="IPR049163">
    <property type="entry name" value="Pif1-like_2B_dom"/>
</dbReference>
<keyword evidence="7 9" id="KW-0234">DNA repair</keyword>
<dbReference type="CDD" id="cd18037">
    <property type="entry name" value="DEXSc_Pif1_like"/>
    <property type="match status" value="1"/>
</dbReference>
<evidence type="ECO:0000259" key="10">
    <source>
        <dbReference type="Pfam" id="PF05970"/>
    </source>
</evidence>
<evidence type="ECO:0000313" key="12">
    <source>
        <dbReference type="EMBL" id="CAL0309731.1"/>
    </source>
</evidence>
<dbReference type="GO" id="GO:0016787">
    <property type="term" value="F:hydrolase activity"/>
    <property type="evidence" value="ECO:0007669"/>
    <property type="project" value="UniProtKB-KW"/>
</dbReference>
<dbReference type="EMBL" id="CAXHTB010000007">
    <property type="protein sequence ID" value="CAL0309731.1"/>
    <property type="molecule type" value="Genomic_DNA"/>
</dbReference>
<evidence type="ECO:0000256" key="1">
    <source>
        <dbReference type="ARBA" id="ARBA00022741"/>
    </source>
</evidence>
<keyword evidence="5 9" id="KW-0067">ATP-binding</keyword>
<evidence type="ECO:0000256" key="6">
    <source>
        <dbReference type="ARBA" id="ARBA00023125"/>
    </source>
</evidence>
<evidence type="ECO:0000256" key="5">
    <source>
        <dbReference type="ARBA" id="ARBA00022840"/>
    </source>
</evidence>
<keyword evidence="1 9" id="KW-0547">Nucleotide-binding</keyword>
<keyword evidence="4 9" id="KW-0347">Helicase</keyword>
<comment type="cofactor">
    <cofactor evidence="9">
        <name>Mg(2+)</name>
        <dbReference type="ChEBI" id="CHEBI:18420"/>
    </cofactor>
</comment>
<evidence type="ECO:0000256" key="3">
    <source>
        <dbReference type="ARBA" id="ARBA00022801"/>
    </source>
</evidence>
<dbReference type="Gene3D" id="3.40.50.300">
    <property type="entry name" value="P-loop containing nucleotide triphosphate hydrolases"/>
    <property type="match status" value="1"/>
</dbReference>
<gene>
    <name evidence="12" type="ORF">LLUT_LOCUS10791</name>
</gene>
<dbReference type="GO" id="GO:0000723">
    <property type="term" value="P:telomere maintenance"/>
    <property type="evidence" value="ECO:0007669"/>
    <property type="project" value="InterPro"/>
</dbReference>
<evidence type="ECO:0000256" key="9">
    <source>
        <dbReference type="RuleBase" id="RU363044"/>
    </source>
</evidence>
<dbReference type="GO" id="GO:0005524">
    <property type="term" value="F:ATP binding"/>
    <property type="evidence" value="ECO:0007669"/>
    <property type="project" value="UniProtKB-KW"/>
</dbReference>
<dbReference type="InterPro" id="IPR027417">
    <property type="entry name" value="P-loop_NTPase"/>
</dbReference>
<dbReference type="EC" id="5.6.2.3" evidence="9"/>
<keyword evidence="8" id="KW-0413">Isomerase</keyword>
<accession>A0AAV1WLN1</accession>
<keyword evidence="3 9" id="KW-0378">Hydrolase</keyword>
<feature type="domain" description="DNA helicase Pif1-like DEAD-box helicase" evidence="10">
    <location>
        <begin position="53"/>
        <end position="236"/>
    </location>
</feature>
<evidence type="ECO:0000256" key="4">
    <source>
        <dbReference type="ARBA" id="ARBA00022806"/>
    </source>
</evidence>
<dbReference type="GO" id="GO:0006281">
    <property type="term" value="P:DNA repair"/>
    <property type="evidence" value="ECO:0007669"/>
    <property type="project" value="UniProtKB-KW"/>
</dbReference>